<organism evidence="2 3">
    <name type="scientific">Podila minutissima</name>
    <dbReference type="NCBI Taxonomy" id="64525"/>
    <lineage>
        <taxon>Eukaryota</taxon>
        <taxon>Fungi</taxon>
        <taxon>Fungi incertae sedis</taxon>
        <taxon>Mucoromycota</taxon>
        <taxon>Mortierellomycotina</taxon>
        <taxon>Mortierellomycetes</taxon>
        <taxon>Mortierellales</taxon>
        <taxon>Mortierellaceae</taxon>
        <taxon>Podila</taxon>
    </lineage>
</organism>
<protein>
    <submittedName>
        <fullName evidence="2">Uncharacterized protein</fullName>
    </submittedName>
</protein>
<reference evidence="2" key="1">
    <citation type="journal article" date="2020" name="Fungal Divers.">
        <title>Resolving the Mortierellaceae phylogeny through synthesis of multi-gene phylogenetics and phylogenomics.</title>
        <authorList>
            <person name="Vandepol N."/>
            <person name="Liber J."/>
            <person name="Desiro A."/>
            <person name="Na H."/>
            <person name="Kennedy M."/>
            <person name="Barry K."/>
            <person name="Grigoriev I.V."/>
            <person name="Miller A.N."/>
            <person name="O'Donnell K."/>
            <person name="Stajich J.E."/>
            <person name="Bonito G."/>
        </authorList>
    </citation>
    <scope>NUCLEOTIDE SEQUENCE</scope>
    <source>
        <strain evidence="2">NVP1</strain>
    </source>
</reference>
<sequence>NYFDSKKQHVACVAHIINIAIQEMLSEKGLGAPVPDDAVILGSDEDGPQNLVHGDFGDDPGHDDGDVNGDGAEDEEEDDEMLIPYGPSYI</sequence>
<evidence type="ECO:0000313" key="3">
    <source>
        <dbReference type="Proteomes" id="UP000696485"/>
    </source>
</evidence>
<gene>
    <name evidence="2" type="ORF">BG006_003145</name>
</gene>
<dbReference type="AlphaFoldDB" id="A0A9P5SB05"/>
<dbReference type="EMBL" id="JAAAUY010001813">
    <property type="protein sequence ID" value="KAF9318713.1"/>
    <property type="molecule type" value="Genomic_DNA"/>
</dbReference>
<evidence type="ECO:0000256" key="1">
    <source>
        <dbReference type="SAM" id="MobiDB-lite"/>
    </source>
</evidence>
<proteinExistence type="predicted"/>
<feature type="compositionally biased region" description="Acidic residues" evidence="1">
    <location>
        <begin position="71"/>
        <end position="81"/>
    </location>
</feature>
<dbReference type="Proteomes" id="UP000696485">
    <property type="component" value="Unassembled WGS sequence"/>
</dbReference>
<feature type="non-terminal residue" evidence="2">
    <location>
        <position position="90"/>
    </location>
</feature>
<evidence type="ECO:0000313" key="2">
    <source>
        <dbReference type="EMBL" id="KAF9318713.1"/>
    </source>
</evidence>
<feature type="compositionally biased region" description="Basic and acidic residues" evidence="1">
    <location>
        <begin position="55"/>
        <end position="65"/>
    </location>
</feature>
<feature type="non-terminal residue" evidence="2">
    <location>
        <position position="1"/>
    </location>
</feature>
<name>A0A9P5SB05_9FUNG</name>
<comment type="caution">
    <text evidence="2">The sequence shown here is derived from an EMBL/GenBank/DDBJ whole genome shotgun (WGS) entry which is preliminary data.</text>
</comment>
<feature type="region of interest" description="Disordered" evidence="1">
    <location>
        <begin position="36"/>
        <end position="90"/>
    </location>
</feature>
<keyword evidence="3" id="KW-1185">Reference proteome</keyword>
<accession>A0A9P5SB05</accession>